<dbReference type="PANTHER" id="PTHR10357">
    <property type="entry name" value="ALPHA-AMYLASE FAMILY MEMBER"/>
    <property type="match status" value="1"/>
</dbReference>
<accession>A0A6N9YLT3</accession>
<name>A0A6N9YLT3_9ACTN</name>
<dbReference type="AlphaFoldDB" id="A0A6N9YLT3"/>
<dbReference type="SUPFAM" id="SSF51445">
    <property type="entry name" value="(Trans)glycosidases"/>
    <property type="match status" value="1"/>
</dbReference>
<dbReference type="InterPro" id="IPR013780">
    <property type="entry name" value="Glyco_hydro_b"/>
</dbReference>
<dbReference type="EMBL" id="JAAGOB010000005">
    <property type="protein sequence ID" value="NED95877.1"/>
    <property type="molecule type" value="Genomic_DNA"/>
</dbReference>
<dbReference type="Gene3D" id="3.20.20.80">
    <property type="entry name" value="Glycosidases"/>
    <property type="match status" value="1"/>
</dbReference>
<dbReference type="RefSeq" id="WP_163818639.1">
    <property type="nucleotide sequence ID" value="NZ_JAAGOB010000005.1"/>
</dbReference>
<dbReference type="SMART" id="SM00642">
    <property type="entry name" value="Aamy"/>
    <property type="match status" value="1"/>
</dbReference>
<dbReference type="InterPro" id="IPR006047">
    <property type="entry name" value="GH13_cat_dom"/>
</dbReference>
<evidence type="ECO:0000259" key="1">
    <source>
        <dbReference type="SMART" id="SM00642"/>
    </source>
</evidence>
<protein>
    <submittedName>
        <fullName evidence="2">Alpha-amylase</fullName>
    </submittedName>
</protein>
<dbReference type="GO" id="GO:0005975">
    <property type="term" value="P:carbohydrate metabolic process"/>
    <property type="evidence" value="ECO:0007669"/>
    <property type="project" value="InterPro"/>
</dbReference>
<feature type="domain" description="Glycosyl hydrolase family 13 catalytic" evidence="1">
    <location>
        <begin position="213"/>
        <end position="539"/>
    </location>
</feature>
<dbReference type="Gene3D" id="2.60.40.1180">
    <property type="entry name" value="Golgi alpha-mannosidase II"/>
    <property type="match status" value="1"/>
</dbReference>
<reference evidence="2 3" key="1">
    <citation type="submission" date="2020-02" db="EMBL/GenBank/DDBJ databases">
        <authorList>
            <person name="Li X.-J."/>
            <person name="Feng X.-M."/>
        </authorList>
    </citation>
    <scope>NUCLEOTIDE SEQUENCE [LARGE SCALE GENOMIC DNA]</scope>
    <source>
        <strain evidence="2 3">CGMCC 4.7225</strain>
    </source>
</reference>
<keyword evidence="3" id="KW-1185">Reference proteome</keyword>
<comment type="caution">
    <text evidence="2">The sequence shown here is derived from an EMBL/GenBank/DDBJ whole genome shotgun (WGS) entry which is preliminary data.</text>
</comment>
<dbReference type="Proteomes" id="UP000469185">
    <property type="component" value="Unassembled WGS sequence"/>
</dbReference>
<proteinExistence type="predicted"/>
<sequence length="631" mass="70493">MDRAEADVVWEQCDGDVWAWSKRVAGSSAAHDVLALRVRGKEFPVTRSDRRFWATVPLAPGTNAVEAVTSDSSGRRTVGTVMYEVPLRAAPTARIGIAVTSGQVVLDAAGSTPNMSTRAPLAECYWSERDSNPARLPLLGAQAAGAGNVVRGSTIRITPPTVDGEYYVRLRVVDEYGEEDCATTSFAVVEGRPRIPDHDVEAPRWIRDALVYGVLPARFGEPPLKSTIARLDYLSDLGVNTLWIAPATATIPRHAGYDVVDYFSIREDYGTEEDFRELVVQAHSRGMRVLMDVVPNHTSELHRYYQDALGRGRRSVHWHLYHRDRSGNATHYFDWVHLPNLDFGNPEVRTFVTEALSFWIREYDVDGYRVDAAWGIKERGPDFWPQLRRELKRIKPDVFLLAEASARDPYYAGNGFDAAYDWNHDLGHWAWEDVWVSPDGLVERLHAALTNNGSGYPAGSLVFRFLNNNDTGERFVVRHGPGLTRVAAALMVTVPGIPGAYTGDEIGADYHPYAGTQPLGWDDDPFRLRAYYTGLFRLRQELQNLRTGGFARLEAEPQDKVYAYLRWSDDAVPVAVVLNWHDEPVRANVTLPSRFPPGTEVTDRLHGGRFTASDGVLMVDLPAYTARILSP</sequence>
<evidence type="ECO:0000313" key="2">
    <source>
        <dbReference type="EMBL" id="NED95877.1"/>
    </source>
</evidence>
<organism evidence="2 3">
    <name type="scientific">Phytoactinopolyspora alkaliphila</name>
    <dbReference type="NCBI Taxonomy" id="1783498"/>
    <lineage>
        <taxon>Bacteria</taxon>
        <taxon>Bacillati</taxon>
        <taxon>Actinomycetota</taxon>
        <taxon>Actinomycetes</taxon>
        <taxon>Jiangellales</taxon>
        <taxon>Jiangellaceae</taxon>
        <taxon>Phytoactinopolyspora</taxon>
    </lineage>
</organism>
<evidence type="ECO:0000313" key="3">
    <source>
        <dbReference type="Proteomes" id="UP000469185"/>
    </source>
</evidence>
<dbReference type="InterPro" id="IPR017853">
    <property type="entry name" value="GH"/>
</dbReference>
<gene>
    <name evidence="2" type="ORF">G1H11_11195</name>
</gene>
<dbReference type="SUPFAM" id="SSF51011">
    <property type="entry name" value="Glycosyl hydrolase domain"/>
    <property type="match status" value="1"/>
</dbReference>
<dbReference type="Pfam" id="PF00128">
    <property type="entry name" value="Alpha-amylase"/>
    <property type="match status" value="1"/>
</dbReference>